<dbReference type="EMBL" id="BSTX01000005">
    <property type="protein sequence ID" value="GLZ81240.1"/>
    <property type="molecule type" value="Genomic_DNA"/>
</dbReference>
<evidence type="ECO:0000256" key="2">
    <source>
        <dbReference type="ARBA" id="ARBA00023002"/>
    </source>
</evidence>
<comment type="caution">
    <text evidence="3">The sequence shown here is derived from an EMBL/GenBank/DDBJ whole genome shotgun (WGS) entry which is preliminary data.</text>
</comment>
<organism evidence="3 4">
    <name type="scientific">Actinorhabdospora filicis</name>
    <dbReference type="NCBI Taxonomy" id="1785913"/>
    <lineage>
        <taxon>Bacteria</taxon>
        <taxon>Bacillati</taxon>
        <taxon>Actinomycetota</taxon>
        <taxon>Actinomycetes</taxon>
        <taxon>Micromonosporales</taxon>
        <taxon>Micromonosporaceae</taxon>
        <taxon>Actinorhabdospora</taxon>
    </lineage>
</organism>
<dbReference type="PRINTS" id="PR00081">
    <property type="entry name" value="GDHRDH"/>
</dbReference>
<dbReference type="Gene3D" id="3.40.50.720">
    <property type="entry name" value="NAD(P)-binding Rossmann-like Domain"/>
    <property type="match status" value="1"/>
</dbReference>
<dbReference type="AlphaFoldDB" id="A0A9W6SSP2"/>
<keyword evidence="2" id="KW-0560">Oxidoreductase</keyword>
<dbReference type="InterPro" id="IPR051122">
    <property type="entry name" value="SDR_DHRS6-like"/>
</dbReference>
<evidence type="ECO:0000313" key="3">
    <source>
        <dbReference type="EMBL" id="GLZ81240.1"/>
    </source>
</evidence>
<dbReference type="SUPFAM" id="SSF51735">
    <property type="entry name" value="NAD(P)-binding Rossmann-fold domains"/>
    <property type="match status" value="1"/>
</dbReference>
<dbReference type="InterPro" id="IPR002347">
    <property type="entry name" value="SDR_fam"/>
</dbReference>
<keyword evidence="4" id="KW-1185">Reference proteome</keyword>
<proteinExistence type="inferred from homology"/>
<reference evidence="3" key="1">
    <citation type="submission" date="2023-03" db="EMBL/GenBank/DDBJ databases">
        <title>Actinorhabdospora filicis NBRC 111898.</title>
        <authorList>
            <person name="Ichikawa N."/>
            <person name="Sato H."/>
            <person name="Tonouchi N."/>
        </authorList>
    </citation>
    <scope>NUCLEOTIDE SEQUENCE</scope>
    <source>
        <strain evidence="3">NBRC 111898</strain>
    </source>
</reference>
<dbReference type="PANTHER" id="PTHR43477">
    <property type="entry name" value="DIHYDROANTICAPSIN 7-DEHYDROGENASE"/>
    <property type="match status" value="1"/>
</dbReference>
<protein>
    <submittedName>
        <fullName evidence="3">Uncharacterized protein</fullName>
    </submittedName>
</protein>
<evidence type="ECO:0000256" key="1">
    <source>
        <dbReference type="ARBA" id="ARBA00006484"/>
    </source>
</evidence>
<gene>
    <name evidence="3" type="ORF">Afil01_60470</name>
</gene>
<dbReference type="GO" id="GO:0016491">
    <property type="term" value="F:oxidoreductase activity"/>
    <property type="evidence" value="ECO:0007669"/>
    <property type="project" value="UniProtKB-KW"/>
</dbReference>
<sequence length="169" mass="17527">MFDRIGTVSHIVTTAVRVDGAYAPVAAVTPDDVERAFGPKVLGPLLLARYAPPGLESMTITGGFNARRPAPGGSVIAAANGAIEALVRALAIELAPVRVNCLSPGWVDTDIWDSLAGDARGERLDAMGARLPVGRVASASDLAPAYLTLMRNPHITGTTLFADGGQRLV</sequence>
<accession>A0A9W6SSP2</accession>
<evidence type="ECO:0000313" key="4">
    <source>
        <dbReference type="Proteomes" id="UP001165079"/>
    </source>
</evidence>
<comment type="similarity">
    <text evidence="1">Belongs to the short-chain dehydrogenases/reductases (SDR) family.</text>
</comment>
<dbReference type="Pfam" id="PF13561">
    <property type="entry name" value="adh_short_C2"/>
    <property type="match status" value="1"/>
</dbReference>
<name>A0A9W6SSP2_9ACTN</name>
<dbReference type="InterPro" id="IPR036291">
    <property type="entry name" value="NAD(P)-bd_dom_sf"/>
</dbReference>
<dbReference type="Proteomes" id="UP001165079">
    <property type="component" value="Unassembled WGS sequence"/>
</dbReference>
<dbReference type="PANTHER" id="PTHR43477:SF1">
    <property type="entry name" value="DIHYDROANTICAPSIN 7-DEHYDROGENASE"/>
    <property type="match status" value="1"/>
</dbReference>